<gene>
    <name evidence="1" type="ORF">KJ970_14330</name>
</gene>
<reference evidence="1" key="1">
    <citation type="submission" date="2021-05" db="EMBL/GenBank/DDBJ databases">
        <title>Energy efficiency and biological interactions define the core microbiome of deep oligotrophic groundwater.</title>
        <authorList>
            <person name="Mehrshad M."/>
            <person name="Lopez-Fernandez M."/>
            <person name="Bell E."/>
            <person name="Bernier-Latmani R."/>
            <person name="Bertilsson S."/>
            <person name="Dopson M."/>
        </authorList>
    </citation>
    <scope>NUCLEOTIDE SEQUENCE</scope>
    <source>
        <strain evidence="1">Modern_marine.mb.64</strain>
    </source>
</reference>
<sequence>MDKHLIARFSFFCLWLGICLTLLPPSILYAADSVYVYVQVQDANRELIPARVHVLDSHNHAFPGVFDSTLMAHGPLGGYFYTEGTFEIFVPKGPTNIVVGRGFEWRPMQIVPNVQSDTSFVISLEKIFDMRSQGWFSGDIQTHVKHPPLDYDVSPEELHFIAHCEDLQQTWCLDQEYQFTGTEHAVSTPEASIYFTVEYRNNALGHVALLGLKEIFGVSCCWLPEPAFPTLEDIHEQWDPQWDESMGLLHPHNGSGFFDDTGGWPTNGLGRELPVMAALGHLDHLDIAAYSNDPFVYLDDWYHLLNCGLKVPPSAGTDGVTNMYWSYPIGGYKVYVREVPPEDHDPSKWVSALKQGRSFVTNYPLIPEFSVNGVGSGGELKLCHPDTLVDVSLRVESILPIQFVRIIRNGDIEVEIPVETHFGETIVDTTVQIPLQESSWLALRVDGVTSLRHAAAPNLFAHTGAVYVELDTIPVRSRESAAHFLDWINDIETFVDTRDNWANPSDRFHVLQQLELGREYYREPFVIPSEPFNLLKPVEGDTLWTNYPQLFKWEESTDFEPFDQITYRVEVASDSLFEKAFPMLPTMETEQEIRINSMPGYPLWVRVVAIDRGNNQTYSIQDTVKIIMIATPAEVDDETDDDAIELPVRTHLKVWPNPANDQVWFRLLPPNAEPTRIEVVNVLGRRIATNHNQGASGSSIHRTGTNLFIWDGRDEAGRLVPSGHYWIRVLSSMDDVTGKQTVAPVLILR</sequence>
<dbReference type="NCBIfam" id="NF038032">
    <property type="entry name" value="CehA_McbA_metalo"/>
    <property type="match status" value="1"/>
</dbReference>
<dbReference type="EMBL" id="JAHJDP010000084">
    <property type="protein sequence ID" value="MBU2692094.1"/>
    <property type="molecule type" value="Genomic_DNA"/>
</dbReference>
<dbReference type="Gene3D" id="2.60.40.4070">
    <property type="match status" value="1"/>
</dbReference>
<dbReference type="Proteomes" id="UP000777784">
    <property type="component" value="Unassembled WGS sequence"/>
</dbReference>
<proteinExistence type="predicted"/>
<organism evidence="1 2">
    <name type="scientific">Eiseniibacteriota bacterium</name>
    <dbReference type="NCBI Taxonomy" id="2212470"/>
    <lineage>
        <taxon>Bacteria</taxon>
        <taxon>Candidatus Eiseniibacteriota</taxon>
    </lineage>
</organism>
<comment type="caution">
    <text evidence="1">The sequence shown here is derived from an EMBL/GenBank/DDBJ whole genome shotgun (WGS) entry which is preliminary data.</text>
</comment>
<dbReference type="AlphaFoldDB" id="A0A948W710"/>
<name>A0A948W710_UNCEI</name>
<evidence type="ECO:0000313" key="1">
    <source>
        <dbReference type="EMBL" id="MBU2692094.1"/>
    </source>
</evidence>
<accession>A0A948W710</accession>
<protein>
    <submittedName>
        <fullName evidence="1">CehA/McbA family metallohydrolase</fullName>
    </submittedName>
</protein>
<evidence type="ECO:0000313" key="2">
    <source>
        <dbReference type="Proteomes" id="UP000777784"/>
    </source>
</evidence>